<accession>A0ABQ3N7M4</accession>
<comment type="subcellular location">
    <subcellularLocation>
        <location evidence="1 7">Cell membrane</location>
        <topology evidence="1 7">Multi-pass membrane protein</topology>
    </subcellularLocation>
</comment>
<dbReference type="InterPro" id="IPR035906">
    <property type="entry name" value="MetI-like_sf"/>
</dbReference>
<dbReference type="PROSITE" id="PS50928">
    <property type="entry name" value="ABC_TM1"/>
    <property type="match status" value="1"/>
</dbReference>
<evidence type="ECO:0000256" key="1">
    <source>
        <dbReference type="ARBA" id="ARBA00004651"/>
    </source>
</evidence>
<dbReference type="CDD" id="cd06261">
    <property type="entry name" value="TM_PBP2"/>
    <property type="match status" value="1"/>
</dbReference>
<dbReference type="InterPro" id="IPR000515">
    <property type="entry name" value="MetI-like"/>
</dbReference>
<evidence type="ECO:0000256" key="7">
    <source>
        <dbReference type="RuleBase" id="RU363032"/>
    </source>
</evidence>
<organism evidence="9 10">
    <name type="scientific">Neobacillus kokaensis</name>
    <dbReference type="NCBI Taxonomy" id="2759023"/>
    <lineage>
        <taxon>Bacteria</taxon>
        <taxon>Bacillati</taxon>
        <taxon>Bacillota</taxon>
        <taxon>Bacilli</taxon>
        <taxon>Bacillales</taxon>
        <taxon>Bacillaceae</taxon>
        <taxon>Neobacillus</taxon>
    </lineage>
</organism>
<keyword evidence="10" id="KW-1185">Reference proteome</keyword>
<feature type="transmembrane region" description="Helical" evidence="7">
    <location>
        <begin position="174"/>
        <end position="198"/>
    </location>
</feature>
<keyword evidence="5 7" id="KW-1133">Transmembrane helix</keyword>
<feature type="transmembrane region" description="Helical" evidence="7">
    <location>
        <begin position="91"/>
        <end position="112"/>
    </location>
</feature>
<keyword evidence="2 7" id="KW-0813">Transport</keyword>
<dbReference type="PANTHER" id="PTHR30193:SF37">
    <property type="entry name" value="INNER MEMBRANE ABC TRANSPORTER PERMEASE PROTEIN YCJO"/>
    <property type="match status" value="1"/>
</dbReference>
<keyword evidence="3" id="KW-1003">Cell membrane</keyword>
<evidence type="ECO:0000313" key="9">
    <source>
        <dbReference type="EMBL" id="GHI00042.1"/>
    </source>
</evidence>
<evidence type="ECO:0000256" key="2">
    <source>
        <dbReference type="ARBA" id="ARBA00022448"/>
    </source>
</evidence>
<evidence type="ECO:0000256" key="4">
    <source>
        <dbReference type="ARBA" id="ARBA00022692"/>
    </source>
</evidence>
<feature type="transmembrane region" description="Helical" evidence="7">
    <location>
        <begin position="25"/>
        <end position="51"/>
    </location>
</feature>
<dbReference type="EMBL" id="BNDS01000018">
    <property type="protein sequence ID" value="GHI00042.1"/>
    <property type="molecule type" value="Genomic_DNA"/>
</dbReference>
<dbReference type="InterPro" id="IPR051393">
    <property type="entry name" value="ABC_transporter_permease"/>
</dbReference>
<dbReference type="Gene3D" id="1.10.3720.10">
    <property type="entry name" value="MetI-like"/>
    <property type="match status" value="1"/>
</dbReference>
<dbReference type="RefSeq" id="WP_191275153.1">
    <property type="nucleotide sequence ID" value="NZ_BNDS01000018.1"/>
</dbReference>
<protein>
    <submittedName>
        <fullName evidence="9">ABC transporter permease</fullName>
    </submittedName>
</protein>
<evidence type="ECO:0000259" key="8">
    <source>
        <dbReference type="PROSITE" id="PS50928"/>
    </source>
</evidence>
<dbReference type="SUPFAM" id="SSF161098">
    <property type="entry name" value="MetI-like"/>
    <property type="match status" value="1"/>
</dbReference>
<comment type="similarity">
    <text evidence="7">Belongs to the binding-protein-dependent transport system permease family.</text>
</comment>
<dbReference type="PANTHER" id="PTHR30193">
    <property type="entry name" value="ABC TRANSPORTER PERMEASE PROTEIN"/>
    <property type="match status" value="1"/>
</dbReference>
<feature type="transmembrane region" description="Helical" evidence="7">
    <location>
        <begin position="228"/>
        <end position="248"/>
    </location>
</feature>
<evidence type="ECO:0000256" key="5">
    <source>
        <dbReference type="ARBA" id="ARBA00022989"/>
    </source>
</evidence>
<feature type="transmembrane region" description="Helical" evidence="7">
    <location>
        <begin position="124"/>
        <end position="144"/>
    </location>
</feature>
<gene>
    <name evidence="9" type="ORF">AM1BK_35840</name>
</gene>
<keyword evidence="6 7" id="KW-0472">Membrane</keyword>
<comment type="caution">
    <text evidence="9">The sequence shown here is derived from an EMBL/GenBank/DDBJ whole genome shotgun (WGS) entry which is preliminary data.</text>
</comment>
<evidence type="ECO:0000256" key="6">
    <source>
        <dbReference type="ARBA" id="ARBA00023136"/>
    </source>
</evidence>
<dbReference type="Pfam" id="PF00528">
    <property type="entry name" value="BPD_transp_1"/>
    <property type="match status" value="1"/>
</dbReference>
<dbReference type="Proteomes" id="UP000637074">
    <property type="component" value="Unassembled WGS sequence"/>
</dbReference>
<dbReference type="SUPFAM" id="SSF160964">
    <property type="entry name" value="MalF N-terminal region-like"/>
    <property type="match status" value="1"/>
</dbReference>
<proteinExistence type="inferred from homology"/>
<reference evidence="9 10" key="1">
    <citation type="journal article" date="2022" name="Int. J. Syst. Evol. Microbiol.">
        <title>Neobacillus kokaensis sp. nov., isolated from soil.</title>
        <authorList>
            <person name="Yuki K."/>
            <person name="Matsubara H."/>
            <person name="Yamaguchi S."/>
        </authorList>
    </citation>
    <scope>NUCLEOTIDE SEQUENCE [LARGE SCALE GENOMIC DNA]</scope>
    <source>
        <strain evidence="9 10">LOB 377</strain>
    </source>
</reference>
<feature type="transmembrane region" description="Helical" evidence="7">
    <location>
        <begin position="279"/>
        <end position="299"/>
    </location>
</feature>
<keyword evidence="4 7" id="KW-0812">Transmembrane</keyword>
<evidence type="ECO:0000256" key="3">
    <source>
        <dbReference type="ARBA" id="ARBA00022475"/>
    </source>
</evidence>
<feature type="domain" description="ABC transmembrane type-1" evidence="8">
    <location>
        <begin position="87"/>
        <end position="300"/>
    </location>
</feature>
<name>A0ABQ3N7M4_9BACI</name>
<sequence>MKRMDKELKQGIMSRIRLLPYQEKGAAVLFILPFLIGFLTFNIFPIIYSFVISFMDYNTLKPLSEANFIGFENYIHLLRDKIAMSAFLNSFYYTLIYVPGVLIFSFLLAMLLNRAFALRGITRTMILIPYVANVVAVAIVWSILLNPYDGPINQILIKIGIENPPLWLNGIKTALPTIAIINVWQNLAFQTIVFLAALQGVDRSLYEAAEVDGASVWRKMINVTLPSISPTTFFLLITSIIGSFQNYATVRMLTNGGPGNASRVISLNIYEEAFSLNHYSYASAQAIVLFIIVLVITIFQWKEQKRWVHY</sequence>
<evidence type="ECO:0000313" key="10">
    <source>
        <dbReference type="Proteomes" id="UP000637074"/>
    </source>
</evidence>